<dbReference type="PANTHER" id="PTHR39211:SF1">
    <property type="entry name" value="ABNORMAL SPINDLE-LIKE MICROCEPHALY-ASSOCIATED PROTEIN ASH DOMAIN-CONTAINING PROTEIN"/>
    <property type="match status" value="1"/>
</dbReference>
<feature type="compositionally biased region" description="Low complexity" evidence="1">
    <location>
        <begin position="55"/>
        <end position="78"/>
    </location>
</feature>
<protein>
    <recommendedName>
        <fullName evidence="2">CFAP74 fourth Ig-like domain-containing protein</fullName>
    </recommendedName>
</protein>
<dbReference type="InterPro" id="IPR013783">
    <property type="entry name" value="Ig-like_fold"/>
</dbReference>
<feature type="region of interest" description="Disordered" evidence="1">
    <location>
        <begin position="526"/>
        <end position="577"/>
    </location>
</feature>
<evidence type="ECO:0000313" key="3">
    <source>
        <dbReference type="EMBL" id="ORY35348.1"/>
    </source>
</evidence>
<feature type="compositionally biased region" description="Polar residues" evidence="1">
    <location>
        <begin position="661"/>
        <end position="670"/>
    </location>
</feature>
<dbReference type="Gene3D" id="2.60.40.10">
    <property type="entry name" value="Immunoglobulins"/>
    <property type="match status" value="2"/>
</dbReference>
<dbReference type="Proteomes" id="UP000193986">
    <property type="component" value="Unassembled WGS sequence"/>
</dbReference>
<dbReference type="InterPro" id="IPR016193">
    <property type="entry name" value="Cytidine_deaminase-like"/>
</dbReference>
<feature type="compositionally biased region" description="Polar residues" evidence="1">
    <location>
        <begin position="1144"/>
        <end position="1155"/>
    </location>
</feature>
<name>A0A1Y2BKN7_9TREE</name>
<feature type="region of interest" description="Disordered" evidence="1">
    <location>
        <begin position="974"/>
        <end position="1009"/>
    </location>
</feature>
<evidence type="ECO:0000256" key="1">
    <source>
        <dbReference type="SAM" id="MobiDB-lite"/>
    </source>
</evidence>
<dbReference type="Pfam" id="PF18785">
    <property type="entry name" value="Inv-AAD"/>
    <property type="match status" value="1"/>
</dbReference>
<proteinExistence type="predicted"/>
<feature type="region of interest" description="Disordered" evidence="1">
    <location>
        <begin position="601"/>
        <end position="634"/>
    </location>
</feature>
<dbReference type="STRING" id="71784.A0A1Y2BKN7"/>
<feature type="region of interest" description="Disordered" evidence="1">
    <location>
        <begin position="661"/>
        <end position="681"/>
    </location>
</feature>
<comment type="caution">
    <text evidence="3">The sequence shown here is derived from an EMBL/GenBank/DDBJ whole genome shotgun (WGS) entry which is preliminary data.</text>
</comment>
<feature type="compositionally biased region" description="Low complexity" evidence="1">
    <location>
        <begin position="224"/>
        <end position="248"/>
    </location>
</feature>
<feature type="domain" description="CFAP74 fourth Ig-like" evidence="2">
    <location>
        <begin position="771"/>
        <end position="852"/>
    </location>
</feature>
<feature type="compositionally biased region" description="Basic and acidic residues" evidence="1">
    <location>
        <begin position="974"/>
        <end position="1004"/>
    </location>
</feature>
<dbReference type="Gene3D" id="3.40.140.10">
    <property type="entry name" value="Cytidine Deaminase, domain 2"/>
    <property type="match status" value="1"/>
</dbReference>
<feature type="region of interest" description="Disordered" evidence="1">
    <location>
        <begin position="1105"/>
        <end position="1172"/>
    </location>
</feature>
<gene>
    <name evidence="3" type="ORF">BCR39DRAFT_2214</name>
</gene>
<dbReference type="OrthoDB" id="252265at2759"/>
<dbReference type="Pfam" id="PF24798">
    <property type="entry name" value="Ig-CFAP74_4th"/>
    <property type="match status" value="1"/>
</dbReference>
<feature type="compositionally biased region" description="Basic and acidic residues" evidence="1">
    <location>
        <begin position="530"/>
        <end position="539"/>
    </location>
</feature>
<evidence type="ECO:0000313" key="4">
    <source>
        <dbReference type="Proteomes" id="UP000193986"/>
    </source>
</evidence>
<feature type="compositionally biased region" description="Low complexity" evidence="1">
    <location>
        <begin position="564"/>
        <end position="573"/>
    </location>
</feature>
<dbReference type="InParanoid" id="A0A1Y2BKN7"/>
<dbReference type="SUPFAM" id="SSF53927">
    <property type="entry name" value="Cytidine deaminase-like"/>
    <property type="match status" value="1"/>
</dbReference>
<organism evidence="3 4">
    <name type="scientific">Naematelia encephala</name>
    <dbReference type="NCBI Taxonomy" id="71784"/>
    <lineage>
        <taxon>Eukaryota</taxon>
        <taxon>Fungi</taxon>
        <taxon>Dikarya</taxon>
        <taxon>Basidiomycota</taxon>
        <taxon>Agaricomycotina</taxon>
        <taxon>Tremellomycetes</taxon>
        <taxon>Tremellales</taxon>
        <taxon>Naemateliaceae</taxon>
        <taxon>Naematelia</taxon>
    </lineage>
</organism>
<accession>A0A1Y2BKN7</accession>
<dbReference type="EMBL" id="MCFC01000001">
    <property type="protein sequence ID" value="ORY35348.1"/>
    <property type="molecule type" value="Genomic_DNA"/>
</dbReference>
<dbReference type="GO" id="GO:0006139">
    <property type="term" value="P:nucleobase-containing compound metabolic process"/>
    <property type="evidence" value="ECO:0007669"/>
    <property type="project" value="UniProtKB-ARBA"/>
</dbReference>
<dbReference type="GO" id="GO:0003824">
    <property type="term" value="F:catalytic activity"/>
    <property type="evidence" value="ECO:0007669"/>
    <property type="project" value="InterPro"/>
</dbReference>
<feature type="region of interest" description="Disordered" evidence="1">
    <location>
        <begin position="191"/>
        <end position="248"/>
    </location>
</feature>
<evidence type="ECO:0000259" key="2">
    <source>
        <dbReference type="Pfam" id="PF24798"/>
    </source>
</evidence>
<feature type="compositionally biased region" description="Polar residues" evidence="1">
    <location>
        <begin position="615"/>
        <end position="634"/>
    </location>
</feature>
<dbReference type="PANTHER" id="PTHR39211">
    <property type="entry name" value="CHROMOSOME 7, WHOLE GENOME SHOTGUN SEQUENCE"/>
    <property type="match status" value="1"/>
</dbReference>
<feature type="region of interest" description="Disordered" evidence="1">
    <location>
        <begin position="29"/>
        <end position="79"/>
    </location>
</feature>
<dbReference type="InterPro" id="IPR056310">
    <property type="entry name" value="Ig-CFAP74_4th"/>
</dbReference>
<reference evidence="3 4" key="1">
    <citation type="submission" date="2016-07" db="EMBL/GenBank/DDBJ databases">
        <title>Pervasive Adenine N6-methylation of Active Genes in Fungi.</title>
        <authorList>
            <consortium name="DOE Joint Genome Institute"/>
            <person name="Mondo S.J."/>
            <person name="Dannebaum R.O."/>
            <person name="Kuo R.C."/>
            <person name="Labutti K."/>
            <person name="Haridas S."/>
            <person name="Kuo A."/>
            <person name="Salamov A."/>
            <person name="Ahrendt S.R."/>
            <person name="Lipzen A."/>
            <person name="Sullivan W."/>
            <person name="Andreopoulos W.B."/>
            <person name="Clum A."/>
            <person name="Lindquist E."/>
            <person name="Daum C."/>
            <person name="Ramamoorthy G.K."/>
            <person name="Gryganskyi A."/>
            <person name="Culley D."/>
            <person name="Magnuson J.K."/>
            <person name="James T.Y."/>
            <person name="O'Malley M.A."/>
            <person name="Stajich J.E."/>
            <person name="Spatafora J.W."/>
            <person name="Visel A."/>
            <person name="Grigoriev I.V."/>
        </authorList>
    </citation>
    <scope>NUCLEOTIDE SEQUENCE [LARGE SCALE GENOMIC DNA]</scope>
    <source>
        <strain evidence="3 4">68-887.2</strain>
    </source>
</reference>
<feature type="region of interest" description="Disordered" evidence="1">
    <location>
        <begin position="1518"/>
        <end position="1542"/>
    </location>
</feature>
<keyword evidence="4" id="KW-1185">Reference proteome</keyword>
<sequence length="1819" mass="195033">MSNIIQSVGGYVEAGVKGIIDIAEGYIHQHEDGQSPGSTSIDEGSLPRSLPVPIASTGHHNTTSSNASSSSVTSSIVSKPSLPRQKPLVEAIDVPSGWIHLQSTYLDVSGGHRKIRSFGLRNVVEHDVQVEVESDLGNQLVFWVAEDDIPSESSASTSSSVSTSAGTPALQLTLPASTTTTLYLAFSPSLNQVTTPSNQPSPPTISDGGFTPRVTPANARKPSSDLPPLSPTPGHSSTSSSSEGGSLPFAASLPVAGSNIKASIGSGSRKHDPVYRSASIHGSIAIRATVISDEAITPSSDLPIIPSIPSTQVLNLPFFATVCKSLFTAAPIDPVTGLASAAQQSSGQLVVDFGTESVVGEKYHRDILLVNRSEIELVWTTHVVNSKHKDAVWFSLRDLDSENVFGVDAASQPVPLPALSSRHLRLELHVKAPIADFDFDFVISNVNGSGNAVTCRAIGSTQAEGIDDSLKVLSGTTIDFGQICDGVWARKMMTCKNTGDRPLDVHFSASRGYDVLFRLAGVAGEDMDEEMPRSTERSIKPKTSGTSTKDDGRGRTQSSHRSSRGASPASSAGKTSQADYVSLPNSFSADLSRQLHAIDTESSQASSALAVGDKASSSGREASQPPSRSLSRIASRTSSLRYEFGGESDEDDMELPFFSAGDQSNTSPTNGGIIPPPPRTAPEVIAEKTVPNQIEELTMRPGTEYRVFVHYRPGLDTVNPAEIAGSLRENIFKVYVDSTPASQRQAPRMSRRTINCIAQSCTSLIAIPSGNRVDFGEVTVGASKSQTISITNQSALSAKVEIAAISKVLSANRNVIVIPPHETVEEKLELIPRRINDKYEKQIFVRNLLNRSNDQFMQIRSKNVDVYNLTLHSHLYRLLTPSGANFLDFGSVVINSPTVRSVLFENLTAAPLNLMLSASQPEDVELFVKLEDAALTERMAIPGRYRDEGTSIERTISPQNGDLKERFMETLRELSTKEPVKVDKGKTKSKREKSTSRAQGDGEPKQSVGAAVAAALKKGGRGRPVQLYGNAVVFKDRTLLAEHEYLDLASGPPISAHRTTPRSKRSQLLDTIELEDKSKLSGQHPKVPKLNFAASAKATGLVSKDIKHKKAKSPPAPILPKSDLFSSADPPPSLTAMASAITRDLSNTSSTTKSPALTGRRADLKETPPASDVSKMSVDELLVALEQLDAGKSVITHTTLEDEEAFVRRAIALRKELQNLVTSGALVPVRTLSVPPSSTNQLIVIMTPNGSTRPHVSTRAKRADSRIFVKLLDFDRSLLSTALGATADLSELPVRDLIIRSSCVRSVLEVQQSSINFGSSEKGEVKSKTIVIHNKSDTIGMFRLRTSGSIASGDLKLGLGRYGVISAFGRKEVGNFSFTPSLVGNYQETIVVENVLDPYNDQNVAVKAVVRKAPAFTIEPTTLDFSGVDLSKPPVLTLVLTNVSKHERSFVLESSVDGPSFAEISLARDESDAGKVLSKLEEEELESILQKLKIARRKGKTDKISKYQTRLVELGVAQPAPESDLESNDGAASGRETPLNEEEVVISEVKPNGDYPKSPKKCTPTLTITIGPNQKSKILVELMPRTGTDDLKGTIKVFDRKNTDEISSVSVLASHASNSAGKALTIEACDSDPLHLAIMSHCLDLTLQCPVSQTAFCVGSTLFLPSSSRLVTTLSPHYPSFDLPGSGPAGLILSDGYSRQIPGNTHAEANALHNFRASYDALVISADGQGLPSVDEVLMEAECYATMEPCSVRTSGGPSCALELVRAKVRTVYLGVEEPPDFVQCEGVRILEEGGVEVKRLKGLEESCLKAARRGRNDQ</sequence>